<organism evidence="2 3">
    <name type="scientific">Lachnospira eligens</name>
    <dbReference type="NCBI Taxonomy" id="39485"/>
    <lineage>
        <taxon>Bacteria</taxon>
        <taxon>Bacillati</taxon>
        <taxon>Bacillota</taxon>
        <taxon>Clostridia</taxon>
        <taxon>Lachnospirales</taxon>
        <taxon>Lachnospiraceae</taxon>
        <taxon>Lachnospira</taxon>
    </lineage>
</organism>
<feature type="domain" description="ABC-three component systems C-terminal" evidence="1">
    <location>
        <begin position="222"/>
        <end position="354"/>
    </location>
</feature>
<dbReference type="RefSeq" id="WP_118148529.1">
    <property type="nucleotide sequence ID" value="NZ_QSIS01000005.1"/>
</dbReference>
<dbReference type="AlphaFoldDB" id="A0A414DG98"/>
<reference evidence="2 3" key="1">
    <citation type="submission" date="2018-08" db="EMBL/GenBank/DDBJ databases">
        <title>A genome reference for cultivated species of the human gut microbiota.</title>
        <authorList>
            <person name="Zou Y."/>
            <person name="Xue W."/>
            <person name="Luo G."/>
        </authorList>
    </citation>
    <scope>NUCLEOTIDE SEQUENCE [LARGE SCALE GENOMIC DNA]</scope>
    <source>
        <strain evidence="2 3">AM32-2AC</strain>
    </source>
</reference>
<sequence length="358" mass="41509">MLSFVQLDKPHIDIELYGTDTNIAPIDKVHIMDEDSFEQFTLEWLFGCKKSKYSSIKRIGGAGDKGRDVVGYYSDGTVDYYQCKHYNTGLAPTNYYLELGKLCYYTYKKEIPIPKEYFIIASNDVGSSLQDLIDKPSDLLTSLIKNWDTYCKTKITKTKEVPLDKSFLDYIKSFDFTIIKTYPIAQVIDEYLDTIYGNIRFGGRRLSLPTTLTPTDTVESEEMPYISALLEAYSDELNIKIDTIKSLEAYSFYFKHLNRQRKDYYSAETIRRFVRDTLTDSQQFDVLKEEIYNGIIDTHEQEYDSGYKRLVEDLKQAAVTNTSKSMLDSKLHCIGNSERKGVCHMLVNDNKLRWVNEE</sequence>
<dbReference type="Pfam" id="PF20282">
    <property type="entry name" value="CTD6"/>
    <property type="match status" value="1"/>
</dbReference>
<proteinExistence type="predicted"/>
<evidence type="ECO:0000259" key="1">
    <source>
        <dbReference type="Pfam" id="PF20282"/>
    </source>
</evidence>
<dbReference type="EMBL" id="QSIS01000005">
    <property type="protein sequence ID" value="RHD09644.1"/>
    <property type="molecule type" value="Genomic_DNA"/>
</dbReference>
<evidence type="ECO:0000313" key="2">
    <source>
        <dbReference type="EMBL" id="RHD09644.1"/>
    </source>
</evidence>
<dbReference type="InterPro" id="IPR046914">
    <property type="entry name" value="ABC-3C_CTD6"/>
</dbReference>
<dbReference type="Proteomes" id="UP000284794">
    <property type="component" value="Unassembled WGS sequence"/>
</dbReference>
<protein>
    <recommendedName>
        <fullName evidence="1">ABC-three component systems C-terminal domain-containing protein</fullName>
    </recommendedName>
</protein>
<evidence type="ECO:0000313" key="3">
    <source>
        <dbReference type="Proteomes" id="UP000284794"/>
    </source>
</evidence>
<accession>A0A414DG98</accession>
<gene>
    <name evidence="2" type="ORF">DW811_05990</name>
</gene>
<name>A0A414DG98_9FIRM</name>
<comment type="caution">
    <text evidence="2">The sequence shown here is derived from an EMBL/GenBank/DDBJ whole genome shotgun (WGS) entry which is preliminary data.</text>
</comment>